<dbReference type="InterPro" id="IPR052086">
    <property type="entry name" value="Mannan_Polymerase_Subunit"/>
</dbReference>
<dbReference type="SUPFAM" id="SSF53448">
    <property type="entry name" value="Nucleotide-diphospho-sugar transferases"/>
    <property type="match status" value="1"/>
</dbReference>
<dbReference type="Gene3D" id="3.90.550.10">
    <property type="entry name" value="Spore Coat Polysaccharide Biosynthesis Protein SpsA, Chain A"/>
    <property type="match status" value="1"/>
</dbReference>
<dbReference type="GeneID" id="90036206"/>
<name>A0ABR1F202_9ASCO</name>
<keyword evidence="3" id="KW-0812">Transmembrane</keyword>
<keyword evidence="3" id="KW-0472">Membrane</keyword>
<evidence type="ECO:0000256" key="3">
    <source>
        <dbReference type="SAM" id="Phobius"/>
    </source>
</evidence>
<feature type="compositionally biased region" description="Basic residues" evidence="2">
    <location>
        <begin position="384"/>
        <end position="395"/>
    </location>
</feature>
<dbReference type="RefSeq" id="XP_064766912.1">
    <property type="nucleotide sequence ID" value="XM_064910694.1"/>
</dbReference>
<evidence type="ECO:0000256" key="2">
    <source>
        <dbReference type="SAM" id="MobiDB-lite"/>
    </source>
</evidence>
<keyword evidence="3" id="KW-1133">Transmembrane helix</keyword>
<comment type="caution">
    <text evidence="4">The sequence shown here is derived from an EMBL/GenBank/DDBJ whole genome shotgun (WGS) entry which is preliminary data.</text>
</comment>
<keyword evidence="5" id="KW-1185">Reference proteome</keyword>
<feature type="compositionally biased region" description="Basic and acidic residues" evidence="2">
    <location>
        <begin position="396"/>
        <end position="410"/>
    </location>
</feature>
<reference evidence="4 5" key="1">
    <citation type="submission" date="2024-03" db="EMBL/GenBank/DDBJ databases">
        <title>Genome-scale model development and genomic sequencing of the oleaginous clade Lipomyces.</title>
        <authorList>
            <consortium name="Lawrence Berkeley National Laboratory"/>
            <person name="Czajka J.J."/>
            <person name="Han Y."/>
            <person name="Kim J."/>
            <person name="Mondo S.J."/>
            <person name="Hofstad B.A."/>
            <person name="Robles A."/>
            <person name="Haridas S."/>
            <person name="Riley R."/>
            <person name="LaButti K."/>
            <person name="Pangilinan J."/>
            <person name="Andreopoulos W."/>
            <person name="Lipzen A."/>
            <person name="Yan J."/>
            <person name="Wang M."/>
            <person name="Ng V."/>
            <person name="Grigoriev I.V."/>
            <person name="Spatafora J.W."/>
            <person name="Magnuson J.K."/>
            <person name="Baker S.E."/>
            <person name="Pomraning K.R."/>
        </authorList>
    </citation>
    <scope>NUCLEOTIDE SEQUENCE [LARGE SCALE GENOMIC DNA]</scope>
    <source>
        <strain evidence="4 5">Phaff 52-87</strain>
    </source>
</reference>
<evidence type="ECO:0000313" key="5">
    <source>
        <dbReference type="Proteomes" id="UP001498771"/>
    </source>
</evidence>
<protein>
    <submittedName>
        <fullName evidence="4">Anp1-domain-containing protein</fullName>
    </submittedName>
</protein>
<accession>A0ABR1F202</accession>
<evidence type="ECO:0000313" key="4">
    <source>
        <dbReference type="EMBL" id="KAK7203879.1"/>
    </source>
</evidence>
<comment type="similarity">
    <text evidence="1">Belongs to the ANP1/MMN9/VAN1 family.</text>
</comment>
<dbReference type="PANTHER" id="PTHR43083:SF2">
    <property type="entry name" value="MANNAN POLYMERASE II COMPLEX ANP1 SUBUNIT"/>
    <property type="match status" value="1"/>
</dbReference>
<proteinExistence type="inferred from homology"/>
<sequence>MLLRRTDPKLPEWSPTSKYYDHKKSRKYSKRRKLPGRRLVLAGICLIFLLIYSLLPYREPDFHAKFDKLPTELNIEFYDLADATATPYGWTESAKERVLFCIPLREASDHLPLLFTHLRNISYPHSLIDLSFLVSDSEDDTLALLTSLLTEIQEHPSPELRFNRADIYEKDFGQFVSQGFSDRHGFAAQGPRRKLMGRARNWLLASALRPEHSWVYWRDADIESAPSTILEDLMMHNSDVIVPNVWRPLPEWIGGEQREQPYDLNAWQESDAGLELAKSLSEDVVIVEGYAEYATWRPHLAYARNAEGDLHDEVDLDGVGGVSLLVKASVFRAGANFPGFAFMNHAETEGFGKMAKRMGYRVIGLPNYVVWHVFEPSVDDMSKLPKKHGSKRKPLTKKERAEKEAEKKALEDEEFQIPQVPQADESAEESTD</sequence>
<dbReference type="Pfam" id="PF03452">
    <property type="entry name" value="Anp1"/>
    <property type="match status" value="1"/>
</dbReference>
<feature type="region of interest" description="Disordered" evidence="2">
    <location>
        <begin position="382"/>
        <end position="432"/>
    </location>
</feature>
<evidence type="ECO:0000256" key="1">
    <source>
        <dbReference type="ARBA" id="ARBA00037964"/>
    </source>
</evidence>
<gene>
    <name evidence="4" type="ORF">BZA70DRAFT_250239</name>
</gene>
<dbReference type="EMBL" id="JBBJBU010000010">
    <property type="protein sequence ID" value="KAK7203879.1"/>
    <property type="molecule type" value="Genomic_DNA"/>
</dbReference>
<dbReference type="Proteomes" id="UP001498771">
    <property type="component" value="Unassembled WGS sequence"/>
</dbReference>
<dbReference type="InterPro" id="IPR029044">
    <property type="entry name" value="Nucleotide-diphossugar_trans"/>
</dbReference>
<organism evidence="4 5">
    <name type="scientific">Myxozyma melibiosi</name>
    <dbReference type="NCBI Taxonomy" id="54550"/>
    <lineage>
        <taxon>Eukaryota</taxon>
        <taxon>Fungi</taxon>
        <taxon>Dikarya</taxon>
        <taxon>Ascomycota</taxon>
        <taxon>Saccharomycotina</taxon>
        <taxon>Lipomycetes</taxon>
        <taxon>Lipomycetales</taxon>
        <taxon>Lipomycetaceae</taxon>
        <taxon>Myxozyma</taxon>
    </lineage>
</organism>
<dbReference type="PANTHER" id="PTHR43083">
    <property type="entry name" value="MANNAN POLYMERASE II"/>
    <property type="match status" value="1"/>
</dbReference>
<feature type="transmembrane region" description="Helical" evidence="3">
    <location>
        <begin position="39"/>
        <end position="57"/>
    </location>
</feature>